<keyword evidence="12" id="KW-0732">Signal</keyword>
<dbReference type="InterPro" id="IPR001762">
    <property type="entry name" value="Disintegrin_dom"/>
</dbReference>
<evidence type="ECO:0000259" key="13">
    <source>
        <dbReference type="PROSITE" id="PS50026"/>
    </source>
</evidence>
<feature type="compositionally biased region" description="Low complexity" evidence="10">
    <location>
        <begin position="1054"/>
        <end position="1064"/>
    </location>
</feature>
<dbReference type="SMART" id="SM00608">
    <property type="entry name" value="ACR"/>
    <property type="match status" value="1"/>
</dbReference>
<keyword evidence="4 16" id="KW-0482">Metalloprotease</keyword>
<dbReference type="SUPFAM" id="SSF55486">
    <property type="entry name" value="Metalloproteases ('zincins'), catalytic domain"/>
    <property type="match status" value="1"/>
</dbReference>
<dbReference type="InterPro" id="IPR006586">
    <property type="entry name" value="ADAM_Cys-rich"/>
</dbReference>
<evidence type="ECO:0000256" key="2">
    <source>
        <dbReference type="ARBA" id="ARBA00022692"/>
    </source>
</evidence>
<feature type="compositionally biased region" description="Pro residues" evidence="10">
    <location>
        <begin position="1012"/>
        <end position="1021"/>
    </location>
</feature>
<keyword evidence="17" id="KW-1185">Reference proteome</keyword>
<evidence type="ECO:0000256" key="11">
    <source>
        <dbReference type="SAM" id="Phobius"/>
    </source>
</evidence>
<dbReference type="InterPro" id="IPR024079">
    <property type="entry name" value="MetalloPept_cat_dom_sf"/>
</dbReference>
<keyword evidence="3 11" id="KW-1133">Transmembrane helix</keyword>
<dbReference type="Gene3D" id="2.10.25.10">
    <property type="entry name" value="Laminin"/>
    <property type="match status" value="1"/>
</dbReference>
<evidence type="ECO:0000256" key="10">
    <source>
        <dbReference type="SAM" id="MobiDB-lite"/>
    </source>
</evidence>
<dbReference type="GO" id="GO:0004222">
    <property type="term" value="F:metalloendopeptidase activity"/>
    <property type="evidence" value="ECO:0007669"/>
    <property type="project" value="InterPro"/>
</dbReference>
<proteinExistence type="predicted"/>
<dbReference type="AlphaFoldDB" id="A0A423SLG0"/>
<comment type="subcellular location">
    <subcellularLocation>
        <location evidence="1">Membrane</location>
        <topology evidence="1">Single-pass membrane protein</topology>
    </subcellularLocation>
</comment>
<evidence type="ECO:0000259" key="15">
    <source>
        <dbReference type="PROSITE" id="PS50215"/>
    </source>
</evidence>
<feature type="disulfide bond" evidence="7">
    <location>
        <begin position="513"/>
        <end position="533"/>
    </location>
</feature>
<evidence type="ECO:0000256" key="5">
    <source>
        <dbReference type="ARBA" id="ARBA00023136"/>
    </source>
</evidence>
<comment type="caution">
    <text evidence="16">The sequence shown here is derived from an EMBL/GenBank/DDBJ whole genome shotgun (WGS) entry which is preliminary data.</text>
</comment>
<dbReference type="InterPro" id="IPR013111">
    <property type="entry name" value="EGF_extracell"/>
</dbReference>
<protein>
    <submittedName>
        <fullName evidence="16">ADAM metalloprotease</fullName>
    </submittedName>
</protein>
<evidence type="ECO:0000256" key="6">
    <source>
        <dbReference type="ARBA" id="ARBA00023157"/>
    </source>
</evidence>
<dbReference type="Pfam" id="PF07974">
    <property type="entry name" value="EGF_2"/>
    <property type="match status" value="1"/>
</dbReference>
<feature type="chain" id="PRO_5019440738" evidence="12">
    <location>
        <begin position="34"/>
        <end position="1188"/>
    </location>
</feature>
<dbReference type="GO" id="GO:0006509">
    <property type="term" value="P:membrane protein ectodomain proteolysis"/>
    <property type="evidence" value="ECO:0007669"/>
    <property type="project" value="TreeGrafter"/>
</dbReference>
<feature type="compositionally biased region" description="Basic residues" evidence="10">
    <location>
        <begin position="46"/>
        <end position="59"/>
    </location>
</feature>
<dbReference type="PROSITE" id="PS50214">
    <property type="entry name" value="DISINTEGRIN_2"/>
    <property type="match status" value="1"/>
</dbReference>
<feature type="transmembrane region" description="Helical" evidence="11">
    <location>
        <begin position="165"/>
        <end position="190"/>
    </location>
</feature>
<keyword evidence="2 11" id="KW-0812">Transmembrane</keyword>
<evidence type="ECO:0000256" key="12">
    <source>
        <dbReference type="SAM" id="SignalP"/>
    </source>
</evidence>
<feature type="region of interest" description="Disordered" evidence="10">
    <location>
        <begin position="936"/>
        <end position="955"/>
    </location>
</feature>
<evidence type="ECO:0000256" key="3">
    <source>
        <dbReference type="ARBA" id="ARBA00022989"/>
    </source>
</evidence>
<evidence type="ECO:0000313" key="17">
    <source>
        <dbReference type="Proteomes" id="UP000283509"/>
    </source>
</evidence>
<dbReference type="Gene3D" id="4.10.70.10">
    <property type="entry name" value="Disintegrin domain"/>
    <property type="match status" value="1"/>
</dbReference>
<accession>A0A423SLG0</accession>
<dbReference type="FunFam" id="4.10.70.10:FF:000001">
    <property type="entry name" value="Disintegrin and metalloproteinase domain-containing protein 22"/>
    <property type="match status" value="1"/>
</dbReference>
<dbReference type="PANTHER" id="PTHR11905:SF159">
    <property type="entry name" value="ADAM METALLOPROTEASE"/>
    <property type="match status" value="1"/>
</dbReference>
<dbReference type="Pfam" id="PF00200">
    <property type="entry name" value="Disintegrin"/>
    <property type="match status" value="1"/>
</dbReference>
<dbReference type="EMBL" id="QCYY01003145">
    <property type="protein sequence ID" value="ROT65085.1"/>
    <property type="molecule type" value="Genomic_DNA"/>
</dbReference>
<dbReference type="SMART" id="SM00050">
    <property type="entry name" value="DISIN"/>
    <property type="match status" value="1"/>
</dbReference>
<feature type="domain" description="Peptidase M12B" evidence="15">
    <location>
        <begin position="313"/>
        <end position="414"/>
    </location>
</feature>
<feature type="active site" evidence="9">
    <location>
        <position position="414"/>
    </location>
</feature>
<feature type="transmembrane region" description="Helical" evidence="11">
    <location>
        <begin position="737"/>
        <end position="759"/>
    </location>
</feature>
<evidence type="ECO:0000256" key="1">
    <source>
        <dbReference type="ARBA" id="ARBA00004167"/>
    </source>
</evidence>
<evidence type="ECO:0000259" key="14">
    <source>
        <dbReference type="PROSITE" id="PS50214"/>
    </source>
</evidence>
<name>A0A423SLG0_PENVA</name>
<evidence type="ECO:0000256" key="4">
    <source>
        <dbReference type="ARBA" id="ARBA00023049"/>
    </source>
</evidence>
<dbReference type="Gene3D" id="3.40.390.10">
    <property type="entry name" value="Collagenase (Catalytic Domain)"/>
    <property type="match status" value="1"/>
</dbReference>
<dbReference type="PROSITE" id="PS50215">
    <property type="entry name" value="ADAM_MEPRO"/>
    <property type="match status" value="1"/>
</dbReference>
<gene>
    <name evidence="16" type="ORF">C7M84_016946</name>
</gene>
<sequence>MRQTSSSTRPPPSPSSAAVTLAVLLWLAVTSSSLPDDLPPVESGATRRRGPAGTPRRRPTSAGEARRERGSGGRERLCERGERGGGEWDARRRRENGEATLGRDLAREERVRSVVHDCQSRKIIRAPDTEGAEAEGTLFVELVAVADYTMHRQYGSGVYRAHLPFLLALLYVPLSLFCPSSFFPSLYLPFHLFHLSTFSSPFPPSMPFPPFCLIFPLPSLTPHLLFVLFISPSLPPLYFPFSLSLPPLLPFSPSSSPPPLLPFPPLYLPISLSIRLPLHLHLPRFPPSSLPLPPLLPPPPSSHPLPPSSPPQFHRQLGIVLVLTEVKVWAYGNEITVSSNRHETLNNFETYRDKLLKEEPHLANDNTALITRQAFENAGGLAFTGMMCKDGLSAVLVRDDDRSSGLIGHILAHEHKYDPTQTWSLCSRQYLRKQRQSNTLGCLANIPTKPFPGASCGNGIVEEGEQCDCGLPEFCRNRCCDAATCRLTANATCASGACCDTDTCKPRPAGAECRAARGECDLPEFCHGNSETCPDDLHKRDGTPCMHERGHCYSGRCGSHDGRCREVWSQPTWAASPTCFARLNTEGSEDGNCGLQRNQFVPCDRDSVMCGTLHCTPRDTSLTGLPWYHYNYTREVESTRCSFVIGAEIYPSSHWLSPDGAKCAEGKMCVNQRCVAVPAADGARQCPGNCSGHGVCNNKNQCHCDPGFTPPDCARPGMGGSVDSGPASRPSRDGSTAALVLCVLFVLLLTLAAALFCAWGRLRRCWEKQGREKVSAIAPRCASCIDTCCCPLVSKITHWMVTVGPLGKRPRTSRKEIHTVDVSTATESGRTICQVDLDFEGRQRSRTNSWGVANERLVTEIVTLEPKNSPELHRKVQLPSDSSSLKSVDSLKRPKYMQSVSVDSGCVLDADENSLKDSQSSNVSMRSLVSLFSKFGTKGQGAEPDKGSRRSVTMGEEKAMPLSRIVVDPYINNRRSRHGTPPPIPTQPPVALRPAYGRSISTDVPASRGRPAQPPPMPPANTKPNQGRHSIPDAHSKLASNLFIQTENQKRRTSSSSSCDSVQSNGRVRPVALTASTQDNDKKTPMKPPAVPRPTSRTSPAREPPSLPPLAETSETNAKKPLRLSQQAIPSAAAARPPFHSAGRGVGGSSTARTHGARPEPGKPGKADSQNTAKNKKVMDLARKFEQK</sequence>
<comment type="caution">
    <text evidence="8">Lacks conserved residue(s) required for the propagation of feature annotation.</text>
</comment>
<feature type="compositionally biased region" description="Basic and acidic residues" evidence="10">
    <location>
        <begin position="64"/>
        <end position="91"/>
    </location>
</feature>
<keyword evidence="4 16" id="KW-0378">Hydrolase</keyword>
<feature type="domain" description="EGF-like" evidence="13">
    <location>
        <begin position="682"/>
        <end position="714"/>
    </location>
</feature>
<dbReference type="SUPFAM" id="SSF57552">
    <property type="entry name" value="Blood coagulation inhibitor (disintegrin)"/>
    <property type="match status" value="1"/>
</dbReference>
<dbReference type="PROSITE" id="PS01186">
    <property type="entry name" value="EGF_2"/>
    <property type="match status" value="1"/>
</dbReference>
<dbReference type="InterPro" id="IPR036436">
    <property type="entry name" value="Disintegrin_dom_sf"/>
</dbReference>
<keyword evidence="5 11" id="KW-0472">Membrane</keyword>
<evidence type="ECO:0000256" key="9">
    <source>
        <dbReference type="PROSITE-ProRule" id="PRU00276"/>
    </source>
</evidence>
<dbReference type="Pfam" id="PF01421">
    <property type="entry name" value="Reprolysin"/>
    <property type="match status" value="1"/>
</dbReference>
<dbReference type="InterPro" id="IPR001590">
    <property type="entry name" value="Peptidase_M12B"/>
</dbReference>
<feature type="disulfide bond" evidence="8">
    <location>
        <begin position="686"/>
        <end position="696"/>
    </location>
</feature>
<dbReference type="Proteomes" id="UP000283509">
    <property type="component" value="Unassembled WGS sequence"/>
</dbReference>
<feature type="region of interest" description="Disordered" evidence="10">
    <location>
        <begin position="1047"/>
        <end position="1188"/>
    </location>
</feature>
<reference evidence="16 17" key="1">
    <citation type="submission" date="2018-04" db="EMBL/GenBank/DDBJ databases">
        <authorList>
            <person name="Zhang X."/>
            <person name="Yuan J."/>
            <person name="Li F."/>
            <person name="Xiang J."/>
        </authorList>
    </citation>
    <scope>NUCLEOTIDE SEQUENCE [LARGE SCALE GENOMIC DNA]</scope>
    <source>
        <tissue evidence="16">Muscle</tissue>
    </source>
</reference>
<keyword evidence="8" id="KW-0245">EGF-like domain</keyword>
<organism evidence="16 17">
    <name type="scientific">Penaeus vannamei</name>
    <name type="common">Whiteleg shrimp</name>
    <name type="synonym">Litopenaeus vannamei</name>
    <dbReference type="NCBI Taxonomy" id="6689"/>
    <lineage>
        <taxon>Eukaryota</taxon>
        <taxon>Metazoa</taxon>
        <taxon>Ecdysozoa</taxon>
        <taxon>Arthropoda</taxon>
        <taxon>Crustacea</taxon>
        <taxon>Multicrustacea</taxon>
        <taxon>Malacostraca</taxon>
        <taxon>Eumalacostraca</taxon>
        <taxon>Eucarida</taxon>
        <taxon>Decapoda</taxon>
        <taxon>Dendrobranchiata</taxon>
        <taxon>Penaeoidea</taxon>
        <taxon>Penaeidae</taxon>
        <taxon>Penaeus</taxon>
    </lineage>
</organism>
<evidence type="ECO:0000256" key="7">
    <source>
        <dbReference type="PROSITE-ProRule" id="PRU00068"/>
    </source>
</evidence>
<feature type="region of interest" description="Disordered" evidence="10">
    <location>
        <begin position="869"/>
        <end position="892"/>
    </location>
</feature>
<evidence type="ECO:0000313" key="16">
    <source>
        <dbReference type="EMBL" id="ROT65085.1"/>
    </source>
</evidence>
<evidence type="ECO:0000256" key="8">
    <source>
        <dbReference type="PROSITE-ProRule" id="PRU00076"/>
    </source>
</evidence>
<keyword evidence="16" id="KW-0645">Protease</keyword>
<feature type="region of interest" description="Disordered" evidence="10">
    <location>
        <begin position="32"/>
        <end position="91"/>
    </location>
</feature>
<dbReference type="InterPro" id="IPR000742">
    <property type="entry name" value="EGF"/>
</dbReference>
<feature type="compositionally biased region" description="Basic and acidic residues" evidence="10">
    <location>
        <begin position="1157"/>
        <end position="1166"/>
    </location>
</feature>
<dbReference type="PROSITE" id="PS50026">
    <property type="entry name" value="EGF_3"/>
    <property type="match status" value="1"/>
</dbReference>
<feature type="disulfide bond" evidence="8">
    <location>
        <begin position="704"/>
        <end position="713"/>
    </location>
</feature>
<feature type="signal peptide" evidence="12">
    <location>
        <begin position="1"/>
        <end position="33"/>
    </location>
</feature>
<dbReference type="Pfam" id="PF08516">
    <property type="entry name" value="ADAM_CR"/>
    <property type="match status" value="1"/>
</dbReference>
<dbReference type="PANTHER" id="PTHR11905">
    <property type="entry name" value="ADAM A DISINTEGRIN AND METALLOPROTEASE DOMAIN"/>
    <property type="match status" value="1"/>
</dbReference>
<feature type="compositionally biased region" description="Basic and acidic residues" evidence="10">
    <location>
        <begin position="1177"/>
        <end position="1188"/>
    </location>
</feature>
<feature type="region of interest" description="Disordered" evidence="10">
    <location>
        <begin position="973"/>
        <end position="1033"/>
    </location>
</feature>
<feature type="domain" description="Disintegrin" evidence="14">
    <location>
        <begin position="453"/>
        <end position="541"/>
    </location>
</feature>
<dbReference type="OrthoDB" id="5951731at2759"/>
<keyword evidence="6 8" id="KW-1015">Disulfide bond</keyword>
<dbReference type="GO" id="GO:0016020">
    <property type="term" value="C:membrane"/>
    <property type="evidence" value="ECO:0007669"/>
    <property type="project" value="UniProtKB-SubCell"/>
</dbReference>
<reference evidence="16 17" key="2">
    <citation type="submission" date="2019-01" db="EMBL/GenBank/DDBJ databases">
        <title>The decoding of complex shrimp genome reveals the adaptation for benthos swimmer, frequently molting mechanism and breeding impact on genome.</title>
        <authorList>
            <person name="Sun Y."/>
            <person name="Gao Y."/>
            <person name="Yu Y."/>
        </authorList>
    </citation>
    <scope>NUCLEOTIDE SEQUENCE [LARGE SCALE GENOMIC DNA]</scope>
    <source>
        <tissue evidence="16">Muscle</tissue>
    </source>
</reference>